<dbReference type="EMBL" id="BMMH01000008">
    <property type="protein sequence ID" value="GGL22490.1"/>
    <property type="molecule type" value="Genomic_DNA"/>
</dbReference>
<dbReference type="Proteomes" id="UP000638263">
    <property type="component" value="Unassembled WGS sequence"/>
</dbReference>
<organism evidence="5 6">
    <name type="scientific">Nocardia jinanensis</name>
    <dbReference type="NCBI Taxonomy" id="382504"/>
    <lineage>
        <taxon>Bacteria</taxon>
        <taxon>Bacillati</taxon>
        <taxon>Actinomycetota</taxon>
        <taxon>Actinomycetes</taxon>
        <taxon>Mycobacteriales</taxon>
        <taxon>Nocardiaceae</taxon>
        <taxon>Nocardia</taxon>
    </lineage>
</organism>
<dbReference type="Gene3D" id="3.40.50.720">
    <property type="entry name" value="NAD(P)-binding Rossmann-like Domain"/>
    <property type="match status" value="1"/>
</dbReference>
<evidence type="ECO:0000313" key="5">
    <source>
        <dbReference type="EMBL" id="GGL22490.1"/>
    </source>
</evidence>
<keyword evidence="6" id="KW-1185">Reference proteome</keyword>
<evidence type="ECO:0000259" key="4">
    <source>
        <dbReference type="SMART" id="SM00822"/>
    </source>
</evidence>
<dbReference type="PRINTS" id="PR00080">
    <property type="entry name" value="SDRFAMILY"/>
</dbReference>
<reference evidence="5" key="2">
    <citation type="submission" date="2020-09" db="EMBL/GenBank/DDBJ databases">
        <authorList>
            <person name="Sun Q."/>
            <person name="Zhou Y."/>
        </authorList>
    </citation>
    <scope>NUCLEOTIDE SEQUENCE</scope>
    <source>
        <strain evidence="5">CGMCC 4.3508</strain>
    </source>
</reference>
<dbReference type="SMART" id="SM00822">
    <property type="entry name" value="PKS_KR"/>
    <property type="match status" value="1"/>
</dbReference>
<dbReference type="InterPro" id="IPR036291">
    <property type="entry name" value="NAD(P)-bd_dom_sf"/>
</dbReference>
<dbReference type="InterPro" id="IPR057326">
    <property type="entry name" value="KR_dom"/>
</dbReference>
<sequence>MPTAGRTALVTGASEGIGRALARALAAAGYTVTGVARNEERLRTVIDSLGHGHAALVADLASEEGRERVVQAIRQAPFDVLINNAGTATTGPFAEIPLDSATIMMNLNCHALVALAHAFLVGARPGDALINVSSTLAFAPMPNLSVYCATKAFVTSLSESLWHEHKSQGVYVLGLCPGTTATRSQPHNDDLPAGLVQTPEQVAATALTALHRRKQPTVISGKKNTLFATAARALPRRAVLRLLATRPTRQYTR</sequence>
<feature type="domain" description="Ketoreductase" evidence="4">
    <location>
        <begin position="6"/>
        <end position="176"/>
    </location>
</feature>
<dbReference type="PRINTS" id="PR00081">
    <property type="entry name" value="GDHRDH"/>
</dbReference>
<keyword evidence="2" id="KW-0560">Oxidoreductase</keyword>
<name>A0A917RSS0_9NOCA</name>
<gene>
    <name evidence="5" type="ORF">GCM10011588_41860</name>
</gene>
<evidence type="ECO:0000313" key="6">
    <source>
        <dbReference type="Proteomes" id="UP000638263"/>
    </source>
</evidence>
<dbReference type="SUPFAM" id="SSF51735">
    <property type="entry name" value="NAD(P)-binding Rossmann-fold domains"/>
    <property type="match status" value="1"/>
</dbReference>
<dbReference type="RefSeq" id="WP_058853294.1">
    <property type="nucleotide sequence ID" value="NZ_BMMH01000008.1"/>
</dbReference>
<evidence type="ECO:0000256" key="2">
    <source>
        <dbReference type="ARBA" id="ARBA00023002"/>
    </source>
</evidence>
<dbReference type="InterPro" id="IPR002347">
    <property type="entry name" value="SDR_fam"/>
</dbReference>
<evidence type="ECO:0000256" key="3">
    <source>
        <dbReference type="RuleBase" id="RU000363"/>
    </source>
</evidence>
<dbReference type="PANTHER" id="PTHR44196">
    <property type="entry name" value="DEHYDROGENASE/REDUCTASE SDR FAMILY MEMBER 7B"/>
    <property type="match status" value="1"/>
</dbReference>
<protein>
    <recommendedName>
        <fullName evidence="4">Ketoreductase domain-containing protein</fullName>
    </recommendedName>
</protein>
<proteinExistence type="inferred from homology"/>
<evidence type="ECO:0000256" key="1">
    <source>
        <dbReference type="ARBA" id="ARBA00006484"/>
    </source>
</evidence>
<dbReference type="GO" id="GO:0016020">
    <property type="term" value="C:membrane"/>
    <property type="evidence" value="ECO:0007669"/>
    <property type="project" value="TreeGrafter"/>
</dbReference>
<dbReference type="PIRSF" id="PIRSF000126">
    <property type="entry name" value="11-beta-HSD1"/>
    <property type="match status" value="1"/>
</dbReference>
<comment type="caution">
    <text evidence="5">The sequence shown here is derived from an EMBL/GenBank/DDBJ whole genome shotgun (WGS) entry which is preliminary data.</text>
</comment>
<dbReference type="AlphaFoldDB" id="A0A917RSS0"/>
<dbReference type="GO" id="GO:0016491">
    <property type="term" value="F:oxidoreductase activity"/>
    <property type="evidence" value="ECO:0007669"/>
    <property type="project" value="UniProtKB-KW"/>
</dbReference>
<dbReference type="Pfam" id="PF00106">
    <property type="entry name" value="adh_short"/>
    <property type="match status" value="1"/>
</dbReference>
<comment type="similarity">
    <text evidence="1 3">Belongs to the short-chain dehydrogenases/reductases (SDR) family.</text>
</comment>
<dbReference type="PANTHER" id="PTHR44196:SF2">
    <property type="entry name" value="SHORT-CHAIN DEHYDROGENASE-RELATED"/>
    <property type="match status" value="1"/>
</dbReference>
<dbReference type="CDD" id="cd05233">
    <property type="entry name" value="SDR_c"/>
    <property type="match status" value="1"/>
</dbReference>
<accession>A0A917RSS0</accession>
<reference evidence="5" key="1">
    <citation type="journal article" date="2014" name="Int. J. Syst. Evol. Microbiol.">
        <title>Complete genome sequence of Corynebacterium casei LMG S-19264T (=DSM 44701T), isolated from a smear-ripened cheese.</title>
        <authorList>
            <consortium name="US DOE Joint Genome Institute (JGI-PGF)"/>
            <person name="Walter F."/>
            <person name="Albersmeier A."/>
            <person name="Kalinowski J."/>
            <person name="Ruckert C."/>
        </authorList>
    </citation>
    <scope>NUCLEOTIDE SEQUENCE</scope>
    <source>
        <strain evidence="5">CGMCC 4.3508</strain>
    </source>
</reference>